<name>A0ABP1CI67_9APHY</name>
<dbReference type="EMBL" id="OZ037944">
    <property type="protein sequence ID" value="CAL1695395.1"/>
    <property type="molecule type" value="Genomic_DNA"/>
</dbReference>
<proteinExistence type="predicted"/>
<feature type="region of interest" description="Disordered" evidence="1">
    <location>
        <begin position="122"/>
        <end position="160"/>
    </location>
</feature>
<feature type="compositionally biased region" description="Low complexity" evidence="1">
    <location>
        <begin position="145"/>
        <end position="156"/>
    </location>
</feature>
<feature type="compositionally biased region" description="Basic and acidic residues" evidence="1">
    <location>
        <begin position="15"/>
        <end position="29"/>
    </location>
</feature>
<feature type="compositionally biased region" description="Low complexity" evidence="1">
    <location>
        <begin position="42"/>
        <end position="61"/>
    </location>
</feature>
<sequence length="328" mass="35903">MEVELQYPSEPSVEPLHELTVEATPRPELKLITTTVPTAPNSPRSQSPQSPTSTCSSASLLTPSTSYSFDSPVYPLSGSLKLSVKPRSPFSSGPIRPPPPPLPYPIVSKVVSTSSALRPDPHFAFPPKLNASGLRNKRSISPTVSQSSDGAGPSSSTITMGRMTLTHPYARLQAKNDASGSTKRRKMWNHALEKSIFTPQELSNMSAPNRRTIYTATLENHVEQLHQQLLDAQLYPIPIEELEQYRGLNSKTAKSMVAGLQKDYSDLQLKKLELERANNALRTCLMDHGVPINLPVHPASQNSAVARRHSVDTSPALPGHYQNFFAPK</sequence>
<accession>A0ABP1CI67</accession>
<evidence type="ECO:0000256" key="1">
    <source>
        <dbReference type="SAM" id="MobiDB-lite"/>
    </source>
</evidence>
<gene>
    <name evidence="2" type="ORF">GFSPODELE1_LOCUS733</name>
</gene>
<dbReference type="Proteomes" id="UP001497453">
    <property type="component" value="Chromosome 1"/>
</dbReference>
<evidence type="ECO:0000313" key="3">
    <source>
        <dbReference type="Proteomes" id="UP001497453"/>
    </source>
</evidence>
<protein>
    <submittedName>
        <fullName evidence="2">Uncharacterized protein</fullName>
    </submittedName>
</protein>
<keyword evidence="3" id="KW-1185">Reference proteome</keyword>
<organism evidence="2 3">
    <name type="scientific">Somion occarium</name>
    <dbReference type="NCBI Taxonomy" id="3059160"/>
    <lineage>
        <taxon>Eukaryota</taxon>
        <taxon>Fungi</taxon>
        <taxon>Dikarya</taxon>
        <taxon>Basidiomycota</taxon>
        <taxon>Agaricomycotina</taxon>
        <taxon>Agaricomycetes</taxon>
        <taxon>Polyporales</taxon>
        <taxon>Cerrenaceae</taxon>
        <taxon>Somion</taxon>
    </lineage>
</organism>
<feature type="region of interest" description="Disordered" evidence="1">
    <location>
        <begin position="1"/>
        <end position="61"/>
    </location>
</feature>
<feature type="compositionally biased region" description="Polar residues" evidence="1">
    <location>
        <begin position="32"/>
        <end position="41"/>
    </location>
</feature>
<reference evidence="3" key="1">
    <citation type="submission" date="2024-04" db="EMBL/GenBank/DDBJ databases">
        <authorList>
            <person name="Shaw F."/>
            <person name="Minotto A."/>
        </authorList>
    </citation>
    <scope>NUCLEOTIDE SEQUENCE [LARGE SCALE GENOMIC DNA]</scope>
</reference>
<evidence type="ECO:0000313" key="2">
    <source>
        <dbReference type="EMBL" id="CAL1695395.1"/>
    </source>
</evidence>